<protein>
    <submittedName>
        <fullName evidence="2">14081_t:CDS:1</fullName>
    </submittedName>
</protein>
<keyword evidence="1" id="KW-1133">Transmembrane helix</keyword>
<dbReference type="Proteomes" id="UP000789759">
    <property type="component" value="Unassembled WGS sequence"/>
</dbReference>
<comment type="caution">
    <text evidence="2">The sequence shown here is derived from an EMBL/GenBank/DDBJ whole genome shotgun (WGS) entry which is preliminary data.</text>
</comment>
<dbReference type="AlphaFoldDB" id="A0A9N8WN71"/>
<keyword evidence="1" id="KW-0472">Membrane</keyword>
<keyword evidence="1" id="KW-0812">Transmembrane</keyword>
<evidence type="ECO:0000256" key="1">
    <source>
        <dbReference type="SAM" id="Phobius"/>
    </source>
</evidence>
<name>A0A9N8WN71_9GLOM</name>
<sequence length="52" mass="5944">MNAIQAEYPTVLTPEIATLISRITFLFLILGYRINIILDYMRGTIGLKKNDD</sequence>
<gene>
    <name evidence="2" type="ORF">CPELLU_LOCUS2046</name>
</gene>
<feature type="transmembrane region" description="Helical" evidence="1">
    <location>
        <begin position="19"/>
        <end position="38"/>
    </location>
</feature>
<accession>A0A9N8WN71</accession>
<organism evidence="2 3">
    <name type="scientific">Cetraspora pellucida</name>
    <dbReference type="NCBI Taxonomy" id="1433469"/>
    <lineage>
        <taxon>Eukaryota</taxon>
        <taxon>Fungi</taxon>
        <taxon>Fungi incertae sedis</taxon>
        <taxon>Mucoromycota</taxon>
        <taxon>Glomeromycotina</taxon>
        <taxon>Glomeromycetes</taxon>
        <taxon>Diversisporales</taxon>
        <taxon>Gigasporaceae</taxon>
        <taxon>Cetraspora</taxon>
    </lineage>
</organism>
<reference evidence="2" key="1">
    <citation type="submission" date="2021-06" db="EMBL/GenBank/DDBJ databases">
        <authorList>
            <person name="Kallberg Y."/>
            <person name="Tangrot J."/>
            <person name="Rosling A."/>
        </authorList>
    </citation>
    <scope>NUCLEOTIDE SEQUENCE</scope>
    <source>
        <strain evidence="2">FL966</strain>
    </source>
</reference>
<evidence type="ECO:0000313" key="2">
    <source>
        <dbReference type="EMBL" id="CAG8492417.1"/>
    </source>
</evidence>
<dbReference type="EMBL" id="CAJVQA010000838">
    <property type="protein sequence ID" value="CAG8492417.1"/>
    <property type="molecule type" value="Genomic_DNA"/>
</dbReference>
<keyword evidence="3" id="KW-1185">Reference proteome</keyword>
<proteinExistence type="predicted"/>
<evidence type="ECO:0000313" key="3">
    <source>
        <dbReference type="Proteomes" id="UP000789759"/>
    </source>
</evidence>